<evidence type="ECO:0000313" key="2">
    <source>
        <dbReference type="EMBL" id="AUX08985.1"/>
    </source>
</evidence>
<dbReference type="AlphaFoldDB" id="A0A343TIR3"/>
<accession>A0A343TIR3</accession>
<keyword evidence="3" id="KW-1185">Reference proteome</keyword>
<protein>
    <recommendedName>
        <fullName evidence="1">DUF7282 domain-containing protein</fullName>
    </recommendedName>
</protein>
<dbReference type="Proteomes" id="UP000263012">
    <property type="component" value="Chromosome"/>
</dbReference>
<feature type="domain" description="DUF7282" evidence="1">
    <location>
        <begin position="42"/>
        <end position="139"/>
    </location>
</feature>
<name>A0A343TIR3_9EURY</name>
<sequence>MLRGIGVTGIALAGFSSGTVTASHDPDEFRIEFNKQTRRLDVEEPSVLVASAHLPESGFVMVHETHDHDMGNMSDSGCPDMHEIYGDTDILDPGHYGGITVPLDKSPDEAGTEELVAMIHEVDNGDDKICPPEIRQKADVRFIEADRSR</sequence>
<evidence type="ECO:0000313" key="3">
    <source>
        <dbReference type="Proteomes" id="UP000263012"/>
    </source>
</evidence>
<proteinExistence type="predicted"/>
<gene>
    <name evidence="2" type="ORF">AArcSl_1354</name>
</gene>
<reference evidence="3" key="1">
    <citation type="submission" date="2017-11" db="EMBL/GenBank/DDBJ databases">
        <title>Phenotypic and genomic properties of facultatively anaerobic sulfur-reducing natronoarchaea from hypersaline soda lakes.</title>
        <authorList>
            <person name="Sorokin D.Y."/>
            <person name="Kublanov I.V."/>
            <person name="Roman P."/>
            <person name="Sinninghe Damste J.S."/>
            <person name="Golyshin P.N."/>
            <person name="Rojo D."/>
            <person name="Ciordia S."/>
            <person name="Mena M.D.C."/>
            <person name="Ferrer M."/>
            <person name="Messina E."/>
            <person name="Smedile F."/>
            <person name="La Spada G."/>
            <person name="La Cono V."/>
            <person name="Yakimov M.M."/>
        </authorList>
    </citation>
    <scope>NUCLEOTIDE SEQUENCE [LARGE SCALE GENOMIC DNA]</scope>
    <source>
        <strain evidence="3">AArc-Sl</strain>
    </source>
</reference>
<dbReference type="Pfam" id="PF23951">
    <property type="entry name" value="DUF7282"/>
    <property type="match status" value="1"/>
</dbReference>
<organism evidence="2 3">
    <name type="scientific">Halalkaliarchaeum desulfuricum</name>
    <dbReference type="NCBI Taxonomy" id="2055893"/>
    <lineage>
        <taxon>Archaea</taxon>
        <taxon>Methanobacteriati</taxon>
        <taxon>Methanobacteriota</taxon>
        <taxon>Stenosarchaea group</taxon>
        <taxon>Halobacteria</taxon>
        <taxon>Halobacteriales</taxon>
        <taxon>Haloferacaceae</taxon>
        <taxon>Halalkaliarchaeum</taxon>
    </lineage>
</organism>
<dbReference type="InterPro" id="IPR055706">
    <property type="entry name" value="Slg1/2_DUF7282"/>
</dbReference>
<dbReference type="EMBL" id="CP025066">
    <property type="protein sequence ID" value="AUX08985.1"/>
    <property type="molecule type" value="Genomic_DNA"/>
</dbReference>
<dbReference type="KEGG" id="hdf:AArcSl_1354"/>
<evidence type="ECO:0000259" key="1">
    <source>
        <dbReference type="Pfam" id="PF23951"/>
    </source>
</evidence>